<dbReference type="KEGG" id="pseo:OM33_01320"/>
<keyword evidence="1" id="KW-1133">Transmembrane helix</keyword>
<accession>A0A0A7EBJ9</accession>
<dbReference type="AlphaFoldDB" id="A0A0A7EBJ9"/>
<organism evidence="2 3">
    <name type="scientific">Pseudoalteromonas piratica</name>
    <dbReference type="NCBI Taxonomy" id="1348114"/>
    <lineage>
        <taxon>Bacteria</taxon>
        <taxon>Pseudomonadati</taxon>
        <taxon>Pseudomonadota</taxon>
        <taxon>Gammaproteobacteria</taxon>
        <taxon>Alteromonadales</taxon>
        <taxon>Pseudoalteromonadaceae</taxon>
        <taxon>Pseudoalteromonas</taxon>
    </lineage>
</organism>
<keyword evidence="3" id="KW-1185">Reference proteome</keyword>
<evidence type="ECO:0000313" key="2">
    <source>
        <dbReference type="EMBL" id="AIY63944.1"/>
    </source>
</evidence>
<reference evidence="2 3" key="1">
    <citation type="submission" date="2014-11" db="EMBL/GenBank/DDBJ databases">
        <title>Complete Genome Sequence of Pseudoalteromonas sp. Strain OCN003 Isolated from Kaneohe Bay, Oahu, Hawaii.</title>
        <authorList>
            <person name="Beurmann S."/>
            <person name="Videau P."/>
            <person name="Ushijima B."/>
            <person name="Smith A.M."/>
            <person name="Aeby G.S."/>
            <person name="Callahan S.M."/>
            <person name="Belcaid M."/>
        </authorList>
    </citation>
    <scope>NUCLEOTIDE SEQUENCE [LARGE SCALE GENOMIC DNA]</scope>
    <source>
        <strain evidence="2 3">OCN003</strain>
    </source>
</reference>
<dbReference type="EMBL" id="CP009888">
    <property type="protein sequence ID" value="AIY63944.1"/>
    <property type="molecule type" value="Genomic_DNA"/>
</dbReference>
<dbReference type="Proteomes" id="UP000030341">
    <property type="component" value="Chromosome 1"/>
</dbReference>
<name>A0A0A7EBJ9_9GAMM</name>
<dbReference type="HOGENOM" id="CLU_2737084_0_0_6"/>
<dbReference type="RefSeq" id="WP_038637725.1">
    <property type="nucleotide sequence ID" value="NZ_CP009888.1"/>
</dbReference>
<sequence>MNLRTIILALVAFGLVDILGMTLGIEVLSSSLLDASNENKIISFAVRFIAMLLFYWFLSQVTKWLFKSNVN</sequence>
<evidence type="ECO:0000313" key="3">
    <source>
        <dbReference type="Proteomes" id="UP000030341"/>
    </source>
</evidence>
<protein>
    <submittedName>
        <fullName evidence="2">Uncharacterized protein</fullName>
    </submittedName>
</protein>
<gene>
    <name evidence="2" type="ORF">OM33_01320</name>
</gene>
<evidence type="ECO:0000256" key="1">
    <source>
        <dbReference type="SAM" id="Phobius"/>
    </source>
</evidence>
<feature type="transmembrane region" description="Helical" evidence="1">
    <location>
        <begin position="40"/>
        <end position="58"/>
    </location>
</feature>
<keyword evidence="1" id="KW-0472">Membrane</keyword>
<proteinExistence type="predicted"/>
<keyword evidence="1" id="KW-0812">Transmembrane</keyword>